<feature type="domain" description="SGS" evidence="10">
    <location>
        <begin position="159"/>
        <end position="235"/>
    </location>
</feature>
<evidence type="ECO:0000256" key="2">
    <source>
        <dbReference type="ARBA" id="ARBA00004496"/>
    </source>
</evidence>
<evidence type="ECO:0000313" key="12">
    <source>
        <dbReference type="EMBL" id="KNC46685.1"/>
    </source>
</evidence>
<comment type="function">
    <text evidence="9">May be involved in calcium-dependent ubiquitination and subsequent proteasomal degradation of target proteins. Probably serves as a molecular bridge in ubiquitin E3 complexes. Participates in the ubiquitin-mediated degradation of beta-catenin (CTNNB1).</text>
</comment>
<keyword evidence="6" id="KW-0833">Ubl conjugation pathway</keyword>
<keyword evidence="4" id="KW-0963">Cytoplasm</keyword>
<dbReference type="InterPro" id="IPR052289">
    <property type="entry name" value="Calcyclin-binding_UBL-bridge"/>
</dbReference>
<dbReference type="Proteomes" id="UP000054408">
    <property type="component" value="Unassembled WGS sequence"/>
</dbReference>
<reference evidence="12 13" key="1">
    <citation type="submission" date="2010-05" db="EMBL/GenBank/DDBJ databases">
        <title>The Genome Sequence of Thecamonas trahens ATCC 50062.</title>
        <authorList>
            <consortium name="The Broad Institute Genome Sequencing Platform"/>
            <person name="Russ C."/>
            <person name="Cuomo C."/>
            <person name="Shea T."/>
            <person name="Young S.K."/>
            <person name="Zeng Q."/>
            <person name="Koehrsen M."/>
            <person name="Haas B."/>
            <person name="Borodovsky M."/>
            <person name="Guigo R."/>
            <person name="Alvarado L."/>
            <person name="Berlin A."/>
            <person name="Bochicchio J."/>
            <person name="Borenstein D."/>
            <person name="Chapman S."/>
            <person name="Chen Z."/>
            <person name="Freedman E."/>
            <person name="Gellesch M."/>
            <person name="Goldberg J."/>
            <person name="Griggs A."/>
            <person name="Gujja S."/>
            <person name="Heilman E."/>
            <person name="Heiman D."/>
            <person name="Hepburn T."/>
            <person name="Howarth C."/>
            <person name="Jen D."/>
            <person name="Larson L."/>
            <person name="Mehta T."/>
            <person name="Park D."/>
            <person name="Pearson M."/>
            <person name="Roberts A."/>
            <person name="Saif S."/>
            <person name="Shenoy N."/>
            <person name="Sisk P."/>
            <person name="Stolte C."/>
            <person name="Sykes S."/>
            <person name="Thomson T."/>
            <person name="Walk T."/>
            <person name="White J."/>
            <person name="Yandava C."/>
            <person name="Burger G."/>
            <person name="Gray M.W."/>
            <person name="Holland P.W.H."/>
            <person name="King N."/>
            <person name="Lang F.B.F."/>
            <person name="Roger A.J."/>
            <person name="Ruiz-Trillo I."/>
            <person name="Lander E."/>
            <person name="Nusbaum C."/>
        </authorList>
    </citation>
    <scope>NUCLEOTIDE SEQUENCE [LARGE SCALE GENOMIC DNA]</scope>
    <source>
        <strain evidence="12 13">ATCC 50062</strain>
    </source>
</reference>
<dbReference type="eggNOG" id="KOG3260">
    <property type="taxonomic scope" value="Eukaryota"/>
</dbReference>
<keyword evidence="13" id="KW-1185">Reference proteome</keyword>
<evidence type="ECO:0000256" key="3">
    <source>
        <dbReference type="ARBA" id="ARBA00015702"/>
    </source>
</evidence>
<accession>A0A0L0D3D1</accession>
<dbReference type="InterPro" id="IPR007052">
    <property type="entry name" value="CS_dom"/>
</dbReference>
<dbReference type="AlphaFoldDB" id="A0A0L0D3D1"/>
<dbReference type="GeneID" id="25562752"/>
<dbReference type="GO" id="GO:0005737">
    <property type="term" value="C:cytoplasm"/>
    <property type="evidence" value="ECO:0007669"/>
    <property type="project" value="UniProtKB-SubCell"/>
</dbReference>
<evidence type="ECO:0000256" key="7">
    <source>
        <dbReference type="ARBA" id="ARBA00022990"/>
    </source>
</evidence>
<evidence type="ECO:0000256" key="9">
    <source>
        <dbReference type="ARBA" id="ARBA00025145"/>
    </source>
</evidence>
<dbReference type="PROSITE" id="PS51048">
    <property type="entry name" value="SGS"/>
    <property type="match status" value="1"/>
</dbReference>
<evidence type="ECO:0000256" key="4">
    <source>
        <dbReference type="ARBA" id="ARBA00022490"/>
    </source>
</evidence>
<evidence type="ECO:0000256" key="8">
    <source>
        <dbReference type="ARBA" id="ARBA00023242"/>
    </source>
</evidence>
<evidence type="ECO:0000256" key="6">
    <source>
        <dbReference type="ARBA" id="ARBA00022786"/>
    </source>
</evidence>
<dbReference type="PROSITE" id="PS51203">
    <property type="entry name" value="CS"/>
    <property type="match status" value="1"/>
</dbReference>
<dbReference type="InterPro" id="IPR008978">
    <property type="entry name" value="HSP20-like_chaperone"/>
</dbReference>
<organism evidence="12 13">
    <name type="scientific">Thecamonas trahens ATCC 50062</name>
    <dbReference type="NCBI Taxonomy" id="461836"/>
    <lineage>
        <taxon>Eukaryota</taxon>
        <taxon>Apusozoa</taxon>
        <taxon>Apusomonadida</taxon>
        <taxon>Apusomonadidae</taxon>
        <taxon>Thecamonas</taxon>
    </lineage>
</organism>
<dbReference type="Pfam" id="PF09032">
    <property type="entry name" value="Siah-Interact_N"/>
    <property type="match status" value="1"/>
</dbReference>
<proteinExistence type="predicted"/>
<dbReference type="PANTHER" id="PTHR13164:SF3">
    <property type="entry name" value="CALCYCLIN-BINDING PROTEIN"/>
    <property type="match status" value="1"/>
</dbReference>
<dbReference type="PANTHER" id="PTHR13164">
    <property type="entry name" value="CALICYLIN BINDING PROTEIN"/>
    <property type="match status" value="1"/>
</dbReference>
<keyword evidence="7" id="KW-0007">Acetylation</keyword>
<sequence length="235" mass="25566">MSVVESLQADLAELERLLRQSERMAVRDVLEREMGLVRERLAQEMAASAAASDIANDAEAAQSVPMEVADDGDAVVWEAVNKLAWDQGGKNVTVYLSGLDGLDEVSEEQIEAKFRRDEVDVRVLGLAGGQRHVRLRFTPAEEITPSKCAVKRKAGGKMRIVLRKSETKHWVSLKAKSSGLGSLKPGKADAGEDPSAAIMNMMRKMYDEGDDTMKQAIGKAWTEARAKQGAGPAVE</sequence>
<gene>
    <name evidence="12" type="ORF">AMSG_03122</name>
</gene>
<dbReference type="GO" id="GO:0005634">
    <property type="term" value="C:nucleus"/>
    <property type="evidence" value="ECO:0007669"/>
    <property type="project" value="UniProtKB-SubCell"/>
</dbReference>
<keyword evidence="8" id="KW-0539">Nucleus</keyword>
<protein>
    <recommendedName>
        <fullName evidence="3">Calcyclin-binding protein</fullName>
    </recommendedName>
</protein>
<evidence type="ECO:0000256" key="1">
    <source>
        <dbReference type="ARBA" id="ARBA00004123"/>
    </source>
</evidence>
<dbReference type="OrthoDB" id="164025at2759"/>
<dbReference type="InterPro" id="IPR037201">
    <property type="entry name" value="CacyBP_N"/>
</dbReference>
<evidence type="ECO:0000256" key="5">
    <source>
        <dbReference type="ARBA" id="ARBA00022553"/>
    </source>
</evidence>
<dbReference type="InterPro" id="IPR015120">
    <property type="entry name" value="Siah-Interact_N"/>
</dbReference>
<dbReference type="InterPro" id="IPR007699">
    <property type="entry name" value="SGS_dom"/>
</dbReference>
<dbReference type="Gene3D" id="2.60.40.790">
    <property type="match status" value="1"/>
</dbReference>
<dbReference type="Gene3D" id="4.10.860.10">
    <property type="entry name" value="UVR domain"/>
    <property type="match status" value="1"/>
</dbReference>
<dbReference type="EMBL" id="GL349443">
    <property type="protein sequence ID" value="KNC46685.1"/>
    <property type="molecule type" value="Genomic_DNA"/>
</dbReference>
<feature type="domain" description="CS" evidence="11">
    <location>
        <begin position="78"/>
        <end position="174"/>
    </location>
</feature>
<dbReference type="OMA" id="KNTRWDY"/>
<dbReference type="SUPFAM" id="SSF49764">
    <property type="entry name" value="HSP20-like chaperones"/>
    <property type="match status" value="1"/>
</dbReference>
<evidence type="ECO:0000259" key="11">
    <source>
        <dbReference type="PROSITE" id="PS51203"/>
    </source>
</evidence>
<dbReference type="RefSeq" id="XP_013760453.1">
    <property type="nucleotide sequence ID" value="XM_013904999.1"/>
</dbReference>
<keyword evidence="5" id="KW-0597">Phosphoprotein</keyword>
<evidence type="ECO:0000259" key="10">
    <source>
        <dbReference type="PROSITE" id="PS51048"/>
    </source>
</evidence>
<dbReference type="STRING" id="461836.A0A0L0D3D1"/>
<dbReference type="SUPFAM" id="SSF140106">
    <property type="entry name" value="Calcyclin-binding protein-like"/>
    <property type="match status" value="1"/>
</dbReference>
<evidence type="ECO:0000313" key="13">
    <source>
        <dbReference type="Proteomes" id="UP000054408"/>
    </source>
</evidence>
<name>A0A0L0D3D1_THETB</name>
<comment type="subcellular location">
    <subcellularLocation>
        <location evidence="2">Cytoplasm</location>
    </subcellularLocation>
    <subcellularLocation>
        <location evidence="1">Nucleus</location>
    </subcellularLocation>
</comment>